<dbReference type="Gene3D" id="3.30.420.40">
    <property type="match status" value="1"/>
</dbReference>
<dbReference type="EMBL" id="LRQG01000016">
    <property type="protein sequence ID" value="KXA43661.1"/>
    <property type="molecule type" value="Genomic_DNA"/>
</dbReference>
<comment type="caution">
    <text evidence="4">The sequence shown here is derived from an EMBL/GenBank/DDBJ whole genome shotgun (WGS) entry which is preliminary data.</text>
</comment>
<evidence type="ECO:0000256" key="2">
    <source>
        <dbReference type="ARBA" id="ARBA00022840"/>
    </source>
</evidence>
<evidence type="ECO:0000313" key="5">
    <source>
        <dbReference type="Proteomes" id="UP000070533"/>
    </source>
</evidence>
<keyword evidence="4" id="KW-0418">Kinase</keyword>
<evidence type="ECO:0000256" key="3">
    <source>
        <dbReference type="ARBA" id="ARBA00022993"/>
    </source>
</evidence>
<dbReference type="NCBIfam" id="NF009842">
    <property type="entry name" value="PRK13317.1"/>
    <property type="match status" value="1"/>
</dbReference>
<dbReference type="GO" id="GO:0015937">
    <property type="term" value="P:coenzyme A biosynthetic process"/>
    <property type="evidence" value="ECO:0007669"/>
    <property type="project" value="UniProtKB-KW"/>
</dbReference>
<organism evidence="4 5">
    <name type="scientific">Prevotella corporis</name>
    <dbReference type="NCBI Taxonomy" id="28128"/>
    <lineage>
        <taxon>Bacteria</taxon>
        <taxon>Pseudomonadati</taxon>
        <taxon>Bacteroidota</taxon>
        <taxon>Bacteroidia</taxon>
        <taxon>Bacteroidales</taxon>
        <taxon>Prevotellaceae</taxon>
        <taxon>Prevotella</taxon>
    </lineage>
</organism>
<keyword evidence="1" id="KW-0547">Nucleotide-binding</keyword>
<dbReference type="STRING" id="28128.HMPREF3226_00409"/>
<keyword evidence="3" id="KW-0173">Coenzyme A biosynthesis</keyword>
<keyword evidence="2" id="KW-0067">ATP-binding</keyword>
<dbReference type="PANTHER" id="PTHR12280:SF20">
    <property type="entry name" value="4'-PHOSPHOPANTETHEINE PHOSPHATASE"/>
    <property type="match status" value="1"/>
</dbReference>
<dbReference type="PATRIC" id="fig|28128.5.peg.409"/>
<protein>
    <submittedName>
        <fullName evidence="4">Putative pantothenate kinase</fullName>
    </submittedName>
</protein>
<dbReference type="GO" id="GO:0004594">
    <property type="term" value="F:pantothenate kinase activity"/>
    <property type="evidence" value="ECO:0007669"/>
    <property type="project" value="TreeGrafter"/>
</dbReference>
<dbReference type="GO" id="GO:0005829">
    <property type="term" value="C:cytosol"/>
    <property type="evidence" value="ECO:0007669"/>
    <property type="project" value="TreeGrafter"/>
</dbReference>
<dbReference type="Proteomes" id="UP000070533">
    <property type="component" value="Unassembled WGS sequence"/>
</dbReference>
<dbReference type="InterPro" id="IPR004567">
    <property type="entry name" value="Type_II_PanK"/>
</dbReference>
<dbReference type="SUPFAM" id="SSF53067">
    <property type="entry name" value="Actin-like ATPase domain"/>
    <property type="match status" value="1"/>
</dbReference>
<proteinExistence type="predicted"/>
<dbReference type="AlphaFoldDB" id="A0A133QL99"/>
<dbReference type="PANTHER" id="PTHR12280">
    <property type="entry name" value="PANTOTHENATE KINASE"/>
    <property type="match status" value="1"/>
</dbReference>
<evidence type="ECO:0000256" key="1">
    <source>
        <dbReference type="ARBA" id="ARBA00022741"/>
    </source>
</evidence>
<dbReference type="eggNOG" id="COG5146">
    <property type="taxonomic scope" value="Bacteria"/>
</dbReference>
<dbReference type="GO" id="GO:0005524">
    <property type="term" value="F:ATP binding"/>
    <property type="evidence" value="ECO:0007669"/>
    <property type="project" value="UniProtKB-KW"/>
</dbReference>
<keyword evidence="5" id="KW-1185">Reference proteome</keyword>
<dbReference type="CDD" id="cd24085">
    <property type="entry name" value="ASKHA_NBD_PanK-II_bac"/>
    <property type="match status" value="1"/>
</dbReference>
<evidence type="ECO:0000313" key="4">
    <source>
        <dbReference type="EMBL" id="KXA43661.1"/>
    </source>
</evidence>
<reference evidence="5" key="1">
    <citation type="submission" date="2016-01" db="EMBL/GenBank/DDBJ databases">
        <authorList>
            <person name="Mitreva M."/>
            <person name="Pepin K.H."/>
            <person name="Mihindukulasuriya K.A."/>
            <person name="Fulton R."/>
            <person name="Fronick C."/>
            <person name="O'Laughlin M."/>
            <person name="Miner T."/>
            <person name="Herter B."/>
            <person name="Rosa B.A."/>
            <person name="Cordes M."/>
            <person name="Tomlinson C."/>
            <person name="Wollam A."/>
            <person name="Palsikar V.B."/>
            <person name="Mardis E.R."/>
            <person name="Wilson R.K."/>
        </authorList>
    </citation>
    <scope>NUCLEOTIDE SEQUENCE [LARGE SCALE GENOMIC DNA]</scope>
    <source>
        <strain evidence="5">MJR7716</strain>
    </source>
</reference>
<sequence length="327" mass="35603">MLYNLSIFVITECKDTHFQINTEIFLLFFCKKYNMRLSTLHFFVTLRYINIRCMKIAIGIDVGISTTKIVGIKDGKIVKPLRIKATDPVTSLYGAFGKYLYDNKIELYDVDKVMITGVGSAYIDKPVYGLPTEKAEEFLADGLGARFESHLERMIVVSMGTGTSIVQCDGDKINHIGGIGIGGGTLNGLSRLLLNTDDIKQISAMAMKGDISKINLQIGDISVHPLPGLPMDATASLFANAQGHASREDIALGLICLVLQSIGSATILSSLNSGIKDFVLIGNLTLLPQCKRLFPMMEKLYGVNFVIPKYSEFCTAIGAALQSGVDV</sequence>
<name>A0A133QL99_9BACT</name>
<accession>A0A133QL99</accession>
<gene>
    <name evidence="4" type="ORF">HMPREF3226_00409</name>
</gene>
<keyword evidence="4" id="KW-0808">Transferase</keyword>
<dbReference type="InterPro" id="IPR043129">
    <property type="entry name" value="ATPase_NBD"/>
</dbReference>
<dbReference type="Pfam" id="PF03630">
    <property type="entry name" value="Fumble"/>
    <property type="match status" value="1"/>
</dbReference>